<gene>
    <name evidence="4" type="ORF">FWJ32_01930</name>
</gene>
<dbReference type="RefSeq" id="WP_149544417.1">
    <property type="nucleotide sequence ID" value="NZ_VTPS01000002.1"/>
</dbReference>
<comment type="caution">
    <text evidence="4">The sequence shown here is derived from an EMBL/GenBank/DDBJ whole genome shotgun (WGS) entry which is preliminary data.</text>
</comment>
<dbReference type="Gene3D" id="3.40.50.10490">
    <property type="entry name" value="Glucose-6-phosphate isomerase like protein, domain 1"/>
    <property type="match status" value="2"/>
</dbReference>
<dbReference type="InterPro" id="IPR019490">
    <property type="entry name" value="Glu6P/Mann6P_isomerase_C"/>
</dbReference>
<evidence type="ECO:0000256" key="1">
    <source>
        <dbReference type="ARBA" id="ARBA00010523"/>
    </source>
</evidence>
<dbReference type="AlphaFoldDB" id="A0A5D8QH66"/>
<dbReference type="GO" id="GO:0004476">
    <property type="term" value="F:mannose-6-phosphate isomerase activity"/>
    <property type="evidence" value="ECO:0007669"/>
    <property type="project" value="InterPro"/>
</dbReference>
<evidence type="ECO:0000256" key="2">
    <source>
        <dbReference type="ARBA" id="ARBA00023235"/>
    </source>
</evidence>
<dbReference type="CDD" id="cd05637">
    <property type="entry name" value="SIS_PGI_PMI_2"/>
    <property type="match status" value="1"/>
</dbReference>
<dbReference type="InterPro" id="IPR001347">
    <property type="entry name" value="SIS_dom"/>
</dbReference>
<accession>A0A5D8QH66</accession>
<proteinExistence type="inferred from homology"/>
<dbReference type="NCBIfam" id="TIGR02128">
    <property type="entry name" value="G6PI_arch"/>
    <property type="match status" value="1"/>
</dbReference>
<evidence type="ECO:0000313" key="4">
    <source>
        <dbReference type="EMBL" id="TZE83226.1"/>
    </source>
</evidence>
<evidence type="ECO:0000313" key="5">
    <source>
        <dbReference type="Proteomes" id="UP000322976"/>
    </source>
</evidence>
<dbReference type="InterPro" id="IPR046348">
    <property type="entry name" value="SIS_dom_sf"/>
</dbReference>
<dbReference type="PROSITE" id="PS51464">
    <property type="entry name" value="SIS"/>
    <property type="match status" value="1"/>
</dbReference>
<dbReference type="GO" id="GO:1901135">
    <property type="term" value="P:carbohydrate derivative metabolic process"/>
    <property type="evidence" value="ECO:0007669"/>
    <property type="project" value="InterPro"/>
</dbReference>
<dbReference type="InterPro" id="IPR035484">
    <property type="entry name" value="SIS_PGI/PMI_1"/>
</dbReference>
<dbReference type="GO" id="GO:0004347">
    <property type="term" value="F:glucose-6-phosphate isomerase activity"/>
    <property type="evidence" value="ECO:0007669"/>
    <property type="project" value="InterPro"/>
</dbReference>
<dbReference type="GO" id="GO:0005975">
    <property type="term" value="P:carbohydrate metabolic process"/>
    <property type="evidence" value="ECO:0007669"/>
    <property type="project" value="InterPro"/>
</dbReference>
<organism evidence="4 5">
    <name type="scientific">Calorimonas adulescens</name>
    <dbReference type="NCBI Taxonomy" id="2606906"/>
    <lineage>
        <taxon>Bacteria</taxon>
        <taxon>Bacillati</taxon>
        <taxon>Bacillota</taxon>
        <taxon>Clostridia</taxon>
        <taxon>Thermoanaerobacterales</taxon>
        <taxon>Thermoanaerobacteraceae</taxon>
        <taxon>Calorimonas</taxon>
    </lineage>
</organism>
<dbReference type="GO" id="GO:0097367">
    <property type="term" value="F:carbohydrate derivative binding"/>
    <property type="evidence" value="ECO:0007669"/>
    <property type="project" value="InterPro"/>
</dbReference>
<dbReference type="Pfam" id="PF10432">
    <property type="entry name" value="bact-PGI_C"/>
    <property type="match status" value="1"/>
</dbReference>
<evidence type="ECO:0000259" key="3">
    <source>
        <dbReference type="PROSITE" id="PS51464"/>
    </source>
</evidence>
<dbReference type="CDD" id="cd05017">
    <property type="entry name" value="SIS_PGI_PMI_1"/>
    <property type="match status" value="1"/>
</dbReference>
<keyword evidence="2 4" id="KW-0413">Isomerase</keyword>
<keyword evidence="5" id="KW-1185">Reference proteome</keyword>
<dbReference type="NCBIfam" id="NF006426">
    <property type="entry name" value="PRK08674.1-6"/>
    <property type="match status" value="1"/>
</dbReference>
<dbReference type="EMBL" id="VTPS01000002">
    <property type="protein sequence ID" value="TZE83226.1"/>
    <property type="molecule type" value="Genomic_DNA"/>
</dbReference>
<reference evidence="4 5" key="1">
    <citation type="submission" date="2019-08" db="EMBL/GenBank/DDBJ databases">
        <title>Calorimonas adulescens gen. nov., sp. nov., an anaerobic thermophilic bacterium from Sakhalin hot spring.</title>
        <authorList>
            <person name="Khomyakova M.A."/>
            <person name="Merkel A.Y."/>
            <person name="Novikov A."/>
            <person name="Bonch-Osmolovskaya E.A."/>
            <person name="Slobodkin A.I."/>
        </authorList>
    </citation>
    <scope>NUCLEOTIDE SEQUENCE [LARGE SCALE GENOMIC DNA]</scope>
    <source>
        <strain evidence="4 5">A05MB</strain>
    </source>
</reference>
<name>A0A5D8QH66_9THEO</name>
<feature type="domain" description="SIS" evidence="3">
    <location>
        <begin position="33"/>
        <end position="172"/>
    </location>
</feature>
<dbReference type="Pfam" id="PF01380">
    <property type="entry name" value="SIS"/>
    <property type="match status" value="1"/>
</dbReference>
<comment type="similarity">
    <text evidence="1">Belongs to the PGI/PMI family.</text>
</comment>
<dbReference type="SUPFAM" id="SSF53697">
    <property type="entry name" value="SIS domain"/>
    <property type="match status" value="1"/>
</dbReference>
<protein>
    <submittedName>
        <fullName evidence="4">Bifunctional phosphoglucose/phosphomannose isomerase</fullName>
    </submittedName>
</protein>
<dbReference type="NCBIfam" id="NF006423">
    <property type="entry name" value="PRK08674.1-2"/>
    <property type="match status" value="1"/>
</dbReference>
<dbReference type="Proteomes" id="UP000322976">
    <property type="component" value="Unassembled WGS sequence"/>
</dbReference>
<sequence>MLDDLNKLQELDKEGMLDAVYHLPEQMEEALSISEGFNFKASNIKNVVVSGMGGSAIGGDLVRVYLMDRVRIPILVNRAYSIPAFVDGSTLFIASSYSGNTEETLSTYAEAKQKGAQIVAITTGGKLKEMALADGYPVLTIPAGYQPRAAIGYSFVTTLMTLYKAGIIDDPKGEINDAIGVLKDLREQLKPEVMFEDNNAKQLADDFYGRLPVIYGSAGTTEIVAQRWKGQMSENGKAMAYYNVFSELNHNEIVGFEFPKELLKKFVIVYLQDDEDHPRIKRRMEITREIIEDAVYKVDEVQAVGGTRLARLFSLIYIGDYTSVYLAFLNGTDPSPVKRISYLKDQLAK</sequence>